<reference evidence="1" key="1">
    <citation type="submission" date="2020-05" db="EMBL/GenBank/DDBJ databases">
        <authorList>
            <person name="Chiriac C."/>
            <person name="Salcher M."/>
            <person name="Ghai R."/>
            <person name="Kavagutti S V."/>
        </authorList>
    </citation>
    <scope>NUCLEOTIDE SEQUENCE</scope>
</reference>
<sequence>MGAVKEVFIDLQCQIWNSADELNRTSEEGEPDDMVATLTREIANLTQTLATLKEWTSPEGTQVQPYLSVPEQV</sequence>
<organism evidence="1">
    <name type="scientific">uncultured Caudovirales phage</name>
    <dbReference type="NCBI Taxonomy" id="2100421"/>
    <lineage>
        <taxon>Viruses</taxon>
        <taxon>Duplodnaviria</taxon>
        <taxon>Heunggongvirae</taxon>
        <taxon>Uroviricota</taxon>
        <taxon>Caudoviricetes</taxon>
        <taxon>Peduoviridae</taxon>
        <taxon>Maltschvirus</taxon>
        <taxon>Maltschvirus maltsch</taxon>
    </lineage>
</organism>
<evidence type="ECO:0000313" key="2">
    <source>
        <dbReference type="EMBL" id="CAB4219629.1"/>
    </source>
</evidence>
<gene>
    <name evidence="1" type="ORF">UFOVP1467_26</name>
    <name evidence="2" type="ORF">UFOVP1616_10</name>
</gene>
<protein>
    <submittedName>
        <fullName evidence="1">Uncharacterized protein</fullName>
    </submittedName>
</protein>
<dbReference type="EMBL" id="LR797480">
    <property type="protein sequence ID" value="CAB4219629.1"/>
    <property type="molecule type" value="Genomic_DNA"/>
</dbReference>
<accession>A0A6J5SLV3</accession>
<evidence type="ECO:0000313" key="1">
    <source>
        <dbReference type="EMBL" id="CAB4214949.1"/>
    </source>
</evidence>
<proteinExistence type="predicted"/>
<dbReference type="EMBL" id="LR797420">
    <property type="protein sequence ID" value="CAB4214949.1"/>
    <property type="molecule type" value="Genomic_DNA"/>
</dbReference>
<name>A0A6J5SLV3_9CAUD</name>